<dbReference type="GO" id="GO:0003700">
    <property type="term" value="F:DNA-binding transcription factor activity"/>
    <property type="evidence" value="ECO:0007669"/>
    <property type="project" value="InterPro"/>
</dbReference>
<dbReference type="SMART" id="SM00342">
    <property type="entry name" value="HTH_ARAC"/>
    <property type="match status" value="1"/>
</dbReference>
<reference evidence="5 6" key="2">
    <citation type="submission" date="2020-02" db="EMBL/GenBank/DDBJ databases">
        <title>Candidatus Galacturonibacter soehngenii shows hetero-acetogenic catabolism of galacturonic acid but lacks a canonical carbon monoxide dehydrogenase/acetyl-CoA synthase complex.</title>
        <authorList>
            <person name="Diender M."/>
            <person name="Stouten G.R."/>
            <person name="Petersen J.F."/>
            <person name="Nielsen P.H."/>
            <person name="Dueholm M.S."/>
            <person name="Pronk J.T."/>
            <person name="Van Loosdrecht M.C.M."/>
        </authorList>
    </citation>
    <scope>NUCLEOTIDE SEQUENCE [LARGE SCALE GENOMIC DNA]</scope>
    <source>
        <strain evidence="5">GalUA</strain>
    </source>
</reference>
<dbReference type="Pfam" id="PF02311">
    <property type="entry name" value="AraC_binding"/>
    <property type="match status" value="1"/>
</dbReference>
<dbReference type="GO" id="GO:0043565">
    <property type="term" value="F:sequence-specific DNA binding"/>
    <property type="evidence" value="ECO:0007669"/>
    <property type="project" value="InterPro"/>
</dbReference>
<dbReference type="EMBL" id="WAGX01000005">
    <property type="protein sequence ID" value="KAB1437446.1"/>
    <property type="molecule type" value="Genomic_DNA"/>
</dbReference>
<proteinExistence type="predicted"/>
<sequence length="299" mass="35529">MLIDDSLLYEKKHSIIINDLPNNLFYYFDYDERYSAINMEFQHFHQFYEIFILLAPQADHLIEGNSFHLKMGDMVLIPPYCLHKSIYNEGSPSKRLVINFMLPQNLFGLPNGYSSLLKPFYDEVSVFRFSQEQKEMLHKKLNEIFLYSKQEDFNHSELNELIIHSKFIDFLNSILRFRDQNIYRNEEISTPSTQKMYEVSSYIHSHFDEDLSLNSLATRFFLSPYYLSHQFKKVTSFTVSNYIQMTRIKHAQHLLVTTNDKITDIATTCGFTSFSQFNRVFQKINHISPRDYRKGGYKS</sequence>
<evidence type="ECO:0000256" key="1">
    <source>
        <dbReference type="ARBA" id="ARBA00023015"/>
    </source>
</evidence>
<dbReference type="InterPro" id="IPR014710">
    <property type="entry name" value="RmlC-like_jellyroll"/>
</dbReference>
<dbReference type="PANTHER" id="PTHR43280:SF34">
    <property type="entry name" value="ARAC-FAMILY TRANSCRIPTIONAL REGULATOR"/>
    <property type="match status" value="1"/>
</dbReference>
<dbReference type="PRINTS" id="PR00032">
    <property type="entry name" value="HTHARAC"/>
</dbReference>
<gene>
    <name evidence="5" type="ORF">F7O84_07490</name>
</gene>
<keyword evidence="3" id="KW-0804">Transcription</keyword>
<dbReference type="SUPFAM" id="SSF46689">
    <property type="entry name" value="Homeodomain-like"/>
    <property type="match status" value="2"/>
</dbReference>
<dbReference type="RefSeq" id="WP_151143813.1">
    <property type="nucleotide sequence ID" value="NZ_WAGX01000005.1"/>
</dbReference>
<dbReference type="InterPro" id="IPR009057">
    <property type="entry name" value="Homeodomain-like_sf"/>
</dbReference>
<keyword evidence="2" id="KW-0238">DNA-binding</keyword>
<dbReference type="InterPro" id="IPR003313">
    <property type="entry name" value="AraC-bd"/>
</dbReference>
<dbReference type="Proteomes" id="UP000461768">
    <property type="component" value="Unassembled WGS sequence"/>
</dbReference>
<dbReference type="Gene3D" id="2.60.120.10">
    <property type="entry name" value="Jelly Rolls"/>
    <property type="match status" value="1"/>
</dbReference>
<dbReference type="Gene3D" id="1.10.10.60">
    <property type="entry name" value="Homeodomain-like"/>
    <property type="match status" value="2"/>
</dbReference>
<reference evidence="5 6" key="1">
    <citation type="submission" date="2019-09" db="EMBL/GenBank/DDBJ databases">
        <authorList>
            <person name="Valk L.C."/>
        </authorList>
    </citation>
    <scope>NUCLEOTIDE SEQUENCE [LARGE SCALE GENOMIC DNA]</scope>
    <source>
        <strain evidence="5">GalUA</strain>
    </source>
</reference>
<dbReference type="PROSITE" id="PS01124">
    <property type="entry name" value="HTH_ARAC_FAMILY_2"/>
    <property type="match status" value="1"/>
</dbReference>
<dbReference type="InterPro" id="IPR037923">
    <property type="entry name" value="HTH-like"/>
</dbReference>
<dbReference type="SUPFAM" id="SSF51215">
    <property type="entry name" value="Regulatory protein AraC"/>
    <property type="match status" value="1"/>
</dbReference>
<keyword evidence="1" id="KW-0805">Transcription regulation</keyword>
<dbReference type="InterPro" id="IPR020449">
    <property type="entry name" value="Tscrpt_reg_AraC-type_HTH"/>
</dbReference>
<dbReference type="AlphaFoldDB" id="A0A7V7QJK3"/>
<evidence type="ECO:0000259" key="4">
    <source>
        <dbReference type="PROSITE" id="PS01124"/>
    </source>
</evidence>
<dbReference type="Pfam" id="PF12833">
    <property type="entry name" value="HTH_18"/>
    <property type="match status" value="1"/>
</dbReference>
<dbReference type="PANTHER" id="PTHR43280">
    <property type="entry name" value="ARAC-FAMILY TRANSCRIPTIONAL REGULATOR"/>
    <property type="match status" value="1"/>
</dbReference>
<dbReference type="InterPro" id="IPR018060">
    <property type="entry name" value="HTH_AraC"/>
</dbReference>
<comment type="caution">
    <text evidence="5">The sequence shown here is derived from an EMBL/GenBank/DDBJ whole genome shotgun (WGS) entry which is preliminary data.</text>
</comment>
<protein>
    <submittedName>
        <fullName evidence="5">AraC family transcriptional regulator</fullName>
    </submittedName>
</protein>
<accession>A0A7V7QJK3</accession>
<organism evidence="5 6">
    <name type="scientific">Candidatus Galacturonatibacter soehngenii</name>
    <dbReference type="NCBI Taxonomy" id="2307010"/>
    <lineage>
        <taxon>Bacteria</taxon>
        <taxon>Bacillati</taxon>
        <taxon>Bacillota</taxon>
        <taxon>Clostridia</taxon>
        <taxon>Lachnospirales</taxon>
        <taxon>Lachnospiraceae</taxon>
        <taxon>Candidatus Galacturonatibacter</taxon>
    </lineage>
</organism>
<evidence type="ECO:0000256" key="2">
    <source>
        <dbReference type="ARBA" id="ARBA00023125"/>
    </source>
</evidence>
<evidence type="ECO:0000313" key="6">
    <source>
        <dbReference type="Proteomes" id="UP000461768"/>
    </source>
</evidence>
<name>A0A7V7QJK3_9FIRM</name>
<feature type="domain" description="HTH araC/xylS-type" evidence="4">
    <location>
        <begin position="197"/>
        <end position="295"/>
    </location>
</feature>
<keyword evidence="6" id="KW-1185">Reference proteome</keyword>
<evidence type="ECO:0000313" key="5">
    <source>
        <dbReference type="EMBL" id="KAB1437446.1"/>
    </source>
</evidence>
<dbReference type="OrthoDB" id="9799319at2"/>
<evidence type="ECO:0000256" key="3">
    <source>
        <dbReference type="ARBA" id="ARBA00023163"/>
    </source>
</evidence>